<gene>
    <name evidence="2" type="ORF">E6W36_06155</name>
</gene>
<evidence type="ECO:0000313" key="2">
    <source>
        <dbReference type="EMBL" id="QCI79292.1"/>
    </source>
</evidence>
<dbReference type="Gene3D" id="2.40.160.90">
    <property type="match status" value="1"/>
</dbReference>
<name>A0A4D7CBX0_9SPHN</name>
<dbReference type="PROSITE" id="PS51257">
    <property type="entry name" value="PROKAR_LIPOPROTEIN"/>
    <property type="match status" value="1"/>
</dbReference>
<dbReference type="AlphaFoldDB" id="A0A4D7CBX0"/>
<sequence>MIRKFAATAGLLTLAACGGGNGLETLSGVGLGSGLDGSNSDTPPNLVTPTQATTFSTYSATQSLTLNDDILVPTAVPGNPNPPLNGTPIAGSSLYSANQPLALSTDVQVRYDPRDATFDLTINTAGLTHEGRYQDPAHRTNVPADWVPRVSNAQYYESGSGRIETGNLDQTSYVRNTFFFETPGTRTRYVTYAGFYRRTYNAANTTDANNTLVNRITDENLRATFVYGYTTSRGDIPTTGSATYNGGFFAWVVGQPNDTNANFTLDSITGTSTIGVNFASGALTTQFASDAASPVGFTASGTSNINRDLGGFRGTIDAATIRGVQANIIASSVEGNFFGPKAVEIGGALRVVGGTPDERVDVLGSFTGVRPGQ</sequence>
<feature type="domain" description="Transferrin-binding protein B C-lobe/N-lobe beta-barrel" evidence="1">
    <location>
        <begin position="236"/>
        <end position="369"/>
    </location>
</feature>
<dbReference type="RefSeq" id="WP_222874129.1">
    <property type="nucleotide sequence ID" value="NZ_CP039704.1"/>
</dbReference>
<dbReference type="EMBL" id="CP039704">
    <property type="protein sequence ID" value="QCI79292.1"/>
    <property type="molecule type" value="Genomic_DNA"/>
</dbReference>
<evidence type="ECO:0000259" key="1">
    <source>
        <dbReference type="Pfam" id="PF01298"/>
    </source>
</evidence>
<dbReference type="KEGG" id="hgn:E6W36_06155"/>
<reference evidence="3" key="1">
    <citation type="submission" date="2019-04" db="EMBL/GenBank/DDBJ databases">
        <title>Complete genome sequence of Sphingomonas sp. W1-2-3.</title>
        <authorList>
            <person name="Im W.T."/>
        </authorList>
    </citation>
    <scope>NUCLEOTIDE SEQUENCE [LARGE SCALE GENOMIC DNA]</scope>
    <source>
        <strain evidence="3">W1-2-3</strain>
    </source>
</reference>
<dbReference type="InterPro" id="IPR011250">
    <property type="entry name" value="OMP/PagP_B-barrel"/>
</dbReference>
<dbReference type="Pfam" id="PF01298">
    <property type="entry name" value="TbpB_B_D"/>
    <property type="match status" value="1"/>
</dbReference>
<dbReference type="Proteomes" id="UP000298714">
    <property type="component" value="Chromosome"/>
</dbReference>
<evidence type="ECO:0000313" key="3">
    <source>
        <dbReference type="Proteomes" id="UP000298714"/>
    </source>
</evidence>
<dbReference type="InterPro" id="IPR001677">
    <property type="entry name" value="TbpB_B_D"/>
</dbReference>
<accession>A0A4D7CBX0</accession>
<dbReference type="SUPFAM" id="SSF56925">
    <property type="entry name" value="OMPA-like"/>
    <property type="match status" value="1"/>
</dbReference>
<keyword evidence="3" id="KW-1185">Reference proteome</keyword>
<organism evidence="2 3">
    <name type="scientific">Hankyongella ginsenosidimutans</name>
    <dbReference type="NCBI Taxonomy" id="1763828"/>
    <lineage>
        <taxon>Bacteria</taxon>
        <taxon>Pseudomonadati</taxon>
        <taxon>Pseudomonadota</taxon>
        <taxon>Alphaproteobacteria</taxon>
        <taxon>Sphingomonadales</taxon>
        <taxon>Sphingomonadaceae</taxon>
        <taxon>Hankyongella</taxon>
    </lineage>
</organism>
<proteinExistence type="predicted"/>
<protein>
    <submittedName>
        <fullName evidence="2">Transferrin-binding protein-like solute binding protein</fullName>
    </submittedName>
</protein>